<organism evidence="4 5">
    <name type="scientific">Paracoccus aminovorans</name>
    <dbReference type="NCBI Taxonomy" id="34004"/>
    <lineage>
        <taxon>Bacteria</taxon>
        <taxon>Pseudomonadati</taxon>
        <taxon>Pseudomonadota</taxon>
        <taxon>Alphaproteobacteria</taxon>
        <taxon>Rhodobacterales</taxon>
        <taxon>Paracoccaceae</taxon>
        <taxon>Paracoccus</taxon>
    </lineage>
</organism>
<dbReference type="Pfam" id="PF20172">
    <property type="entry name" value="DUF6538"/>
    <property type="match status" value="1"/>
</dbReference>
<dbReference type="EMBL" id="FOPU01000024">
    <property type="protein sequence ID" value="SFH64596.1"/>
    <property type="molecule type" value="Genomic_DNA"/>
</dbReference>
<keyword evidence="5" id="KW-1185">Reference proteome</keyword>
<evidence type="ECO:0000256" key="2">
    <source>
        <dbReference type="PROSITE-ProRule" id="PRU01248"/>
    </source>
</evidence>
<dbReference type="PROSITE" id="PS51900">
    <property type="entry name" value="CB"/>
    <property type="match status" value="1"/>
</dbReference>
<evidence type="ECO:0000256" key="1">
    <source>
        <dbReference type="ARBA" id="ARBA00022908"/>
    </source>
</evidence>
<name>A0A1I3BR83_9RHOB</name>
<keyword evidence="1" id="KW-0229">DNA integration</keyword>
<dbReference type="InterPro" id="IPR046668">
    <property type="entry name" value="DUF6538"/>
</dbReference>
<proteinExistence type="predicted"/>
<dbReference type="AlphaFoldDB" id="A0A1I3BR83"/>
<dbReference type="InterPro" id="IPR044068">
    <property type="entry name" value="CB"/>
</dbReference>
<accession>A0A1I3BR83</accession>
<keyword evidence="2" id="KW-0238">DNA-binding</keyword>
<dbReference type="Proteomes" id="UP000183635">
    <property type="component" value="Unassembled WGS sequence"/>
</dbReference>
<dbReference type="RefSeq" id="WP_074968795.1">
    <property type="nucleotide sequence ID" value="NZ_CBCRYP010000024.1"/>
</dbReference>
<dbReference type="GO" id="GO:0015074">
    <property type="term" value="P:DNA integration"/>
    <property type="evidence" value="ECO:0007669"/>
    <property type="project" value="UniProtKB-KW"/>
</dbReference>
<evidence type="ECO:0000259" key="3">
    <source>
        <dbReference type="PROSITE" id="PS51900"/>
    </source>
</evidence>
<protein>
    <recommendedName>
        <fullName evidence="3">Core-binding (CB) domain-containing protein</fullName>
    </recommendedName>
</protein>
<reference evidence="4 5" key="1">
    <citation type="submission" date="2016-10" db="EMBL/GenBank/DDBJ databases">
        <authorList>
            <person name="de Groot N.N."/>
        </authorList>
    </citation>
    <scope>NUCLEOTIDE SEQUENCE [LARGE SCALE GENOMIC DNA]</scope>
    <source>
        <strain evidence="4 5">DSM 8537</strain>
    </source>
</reference>
<gene>
    <name evidence="4" type="ORF">SAMN04488021_1242</name>
</gene>
<feature type="domain" description="Core-binding (CB)" evidence="3">
    <location>
        <begin position="134"/>
        <end position="219"/>
    </location>
</feature>
<dbReference type="OrthoDB" id="7222937at2"/>
<dbReference type="GO" id="GO:0003677">
    <property type="term" value="F:DNA binding"/>
    <property type="evidence" value="ECO:0007669"/>
    <property type="project" value="UniProtKB-UniRule"/>
</dbReference>
<evidence type="ECO:0000313" key="4">
    <source>
        <dbReference type="EMBL" id="SFH64596.1"/>
    </source>
</evidence>
<sequence>MAITTRKGSSKGTLYLYRRVPKRYESIEPRRFVWVSLHTDSPSIAKAKEAAAWEQMVEAWEAKLAGDSADAEQRFNAAKELAAARGFRYMRAEQVAKLPLEDLRDRMAKIPVKDDQPDMIEAAALLGGEKEPPLTVSKALEVYWTLAKDKTLGKSPDQLRRWENPRKKAVKNFIAVVGDKALSDVTGDDMLDFRSWWMERLEVEDMTPNSANKVLNGLQ</sequence>
<evidence type="ECO:0000313" key="5">
    <source>
        <dbReference type="Proteomes" id="UP000183635"/>
    </source>
</evidence>